<feature type="transmembrane region" description="Helical" evidence="1">
    <location>
        <begin position="12"/>
        <end position="37"/>
    </location>
</feature>
<organism evidence="2 3">
    <name type="scientific">Siccibacter colletis</name>
    <dbReference type="NCBI Taxonomy" id="1505757"/>
    <lineage>
        <taxon>Bacteria</taxon>
        <taxon>Pseudomonadati</taxon>
        <taxon>Pseudomonadota</taxon>
        <taxon>Gammaproteobacteria</taxon>
        <taxon>Enterobacterales</taxon>
        <taxon>Enterobacteriaceae</taxon>
        <taxon>Siccibacter</taxon>
    </lineage>
</organism>
<keyword evidence="1" id="KW-0812">Transmembrane</keyword>
<evidence type="ECO:0000256" key="1">
    <source>
        <dbReference type="SAM" id="Phobius"/>
    </source>
</evidence>
<sequence>MKFKKIGVSMLIFFIALWVIVIFGTLILVGISTSALFSIFNDTGFYYDWANELYSSFKQALIGGGLFGGWIWLRAKYIERKNSN</sequence>
<keyword evidence="3" id="KW-1185">Reference proteome</keyword>
<feature type="transmembrane region" description="Helical" evidence="1">
    <location>
        <begin position="57"/>
        <end position="73"/>
    </location>
</feature>
<name>A0ABY6JDQ5_9ENTR</name>
<protein>
    <submittedName>
        <fullName evidence="2">Uncharacterized protein</fullName>
    </submittedName>
</protein>
<keyword evidence="1" id="KW-1133">Transmembrane helix</keyword>
<reference evidence="2 3" key="1">
    <citation type="submission" date="2021-05" db="EMBL/GenBank/DDBJ databases">
        <title>Isolation, identification, and the growth promoting effects of Pantoea dispersa strain YSD J2 from the aboveground leaves of Cyperus esculentus L.Var. Sativus.</title>
        <authorList>
            <person name="Wang S."/>
            <person name="Tang X.M."/>
            <person name="Huang Y.N."/>
        </authorList>
    </citation>
    <scope>NUCLEOTIDE SEQUENCE [LARGE SCALE GENOMIC DNA]</scope>
    <source>
        <strain evidence="3">YSD YN2</strain>
    </source>
</reference>
<dbReference type="Proteomes" id="UP001156318">
    <property type="component" value="Chromosome"/>
</dbReference>
<dbReference type="EMBL" id="CP074352">
    <property type="protein sequence ID" value="UYU31965.1"/>
    <property type="molecule type" value="Genomic_DNA"/>
</dbReference>
<gene>
    <name evidence="2" type="ORF">KFZ77_00155</name>
</gene>
<keyword evidence="1" id="KW-0472">Membrane</keyword>
<accession>A0ABY6JDQ5</accession>
<dbReference type="RefSeq" id="WP_264385119.1">
    <property type="nucleotide sequence ID" value="NZ_CP074352.1"/>
</dbReference>
<evidence type="ECO:0000313" key="3">
    <source>
        <dbReference type="Proteomes" id="UP001156318"/>
    </source>
</evidence>
<proteinExistence type="predicted"/>
<evidence type="ECO:0000313" key="2">
    <source>
        <dbReference type="EMBL" id="UYU31965.1"/>
    </source>
</evidence>